<dbReference type="GO" id="GO:0016787">
    <property type="term" value="F:hydrolase activity"/>
    <property type="evidence" value="ECO:0007669"/>
    <property type="project" value="UniProtKB-KW"/>
</dbReference>
<reference evidence="4 5" key="1">
    <citation type="journal article" date="2011" name="PLoS Genet.">
        <title>Comparative genomic analysis of human fungal pathogens causing paracoccidioidomycosis.</title>
        <authorList>
            <person name="Desjardins C.A."/>
            <person name="Champion M.D."/>
            <person name="Holder J.W."/>
            <person name="Muszewska A."/>
            <person name="Goldberg J."/>
            <person name="Bailao A.M."/>
            <person name="Brigido M.M."/>
            <person name="Ferreira M.E."/>
            <person name="Garcia A.M."/>
            <person name="Grynberg M."/>
            <person name="Gujja S."/>
            <person name="Heiman D.I."/>
            <person name="Henn M.R."/>
            <person name="Kodira C.D."/>
            <person name="Leon-Narvaez H."/>
            <person name="Longo L.V."/>
            <person name="Ma L.J."/>
            <person name="Malavazi I."/>
            <person name="Matsuo A.L."/>
            <person name="Morais F.V."/>
            <person name="Pereira M."/>
            <person name="Rodriguez-Brito S."/>
            <person name="Sakthikumar S."/>
            <person name="Salem-Izacc S.M."/>
            <person name="Sykes S.M."/>
            <person name="Teixeira M.M."/>
            <person name="Vallejo M.C."/>
            <person name="Walter M.E."/>
            <person name="Yandava C."/>
            <person name="Young S."/>
            <person name="Zeng Q."/>
            <person name="Zucker J."/>
            <person name="Felipe M.S."/>
            <person name="Goldman G.H."/>
            <person name="Haas B.J."/>
            <person name="McEwen J.G."/>
            <person name="Nino-Vega G."/>
            <person name="Puccia R."/>
            <person name="San-Blas G."/>
            <person name="Soares C.M."/>
            <person name="Birren B.W."/>
            <person name="Cuomo C.A."/>
        </authorList>
    </citation>
    <scope>NUCLEOTIDE SEQUENCE [LARGE SCALE GENOMIC DNA]</scope>
    <source>
        <strain evidence="5">ATCC MYA-826 / Pb01</strain>
    </source>
</reference>
<evidence type="ECO:0000313" key="5">
    <source>
        <dbReference type="Proteomes" id="UP000002059"/>
    </source>
</evidence>
<feature type="compositionally biased region" description="Basic residues" evidence="3">
    <location>
        <begin position="87"/>
        <end position="101"/>
    </location>
</feature>
<dbReference type="EMBL" id="KN294011">
    <property type="protein sequence ID" value="KGQ01026.1"/>
    <property type="molecule type" value="Genomic_DNA"/>
</dbReference>
<keyword evidence="2" id="KW-0378">Hydrolase</keyword>
<evidence type="ECO:0000256" key="2">
    <source>
        <dbReference type="ARBA" id="ARBA00022801"/>
    </source>
</evidence>
<feature type="region of interest" description="Disordered" evidence="3">
    <location>
        <begin position="77"/>
        <end position="101"/>
    </location>
</feature>
<dbReference type="InterPro" id="IPR052347">
    <property type="entry name" value="Isochorismatase_Nicotinamidase"/>
</dbReference>
<accession>A0A0A2UZM1</accession>
<name>A0A0A2UZM1_PARBA</name>
<dbReference type="STRING" id="502779.A0A0A2UZM1"/>
<proteinExistence type="inferred from homology"/>
<dbReference type="KEGG" id="pbl:PAAG_12277"/>
<dbReference type="OrthoDB" id="3341310at2759"/>
<dbReference type="GeneID" id="26970992"/>
<keyword evidence="5" id="KW-1185">Reference proteome</keyword>
<dbReference type="HOGENOM" id="CLU_2292509_0_0_1"/>
<dbReference type="SUPFAM" id="SSF52499">
    <property type="entry name" value="Isochorismatase-like hydrolases"/>
    <property type="match status" value="1"/>
</dbReference>
<comment type="similarity">
    <text evidence="1">Belongs to the isochorismatase family.</text>
</comment>
<dbReference type="Proteomes" id="UP000002059">
    <property type="component" value="Partially assembled WGS sequence"/>
</dbReference>
<dbReference type="PANTHER" id="PTHR11080">
    <property type="entry name" value="PYRAZINAMIDASE/NICOTINAMIDASE"/>
    <property type="match status" value="1"/>
</dbReference>
<sequence>MSSNDITPGEATATSFRPALIVVDMQEDFCPPNGSLAIQGARALAPIINSLLSLPGFVLKISTQDFHPTKSYLLRCQSPSPQQRPFPIHHCRSQPRPTHHH</sequence>
<organism evidence="4 5">
    <name type="scientific">Paracoccidioides lutzii (strain ATCC MYA-826 / Pb01)</name>
    <name type="common">Paracoccidioides brasiliensis</name>
    <dbReference type="NCBI Taxonomy" id="502779"/>
    <lineage>
        <taxon>Eukaryota</taxon>
        <taxon>Fungi</taxon>
        <taxon>Dikarya</taxon>
        <taxon>Ascomycota</taxon>
        <taxon>Pezizomycotina</taxon>
        <taxon>Eurotiomycetes</taxon>
        <taxon>Eurotiomycetidae</taxon>
        <taxon>Onygenales</taxon>
        <taxon>Ajellomycetaceae</taxon>
        <taxon>Paracoccidioides</taxon>
    </lineage>
</organism>
<protein>
    <recommendedName>
        <fullName evidence="6">Isochorismatase-like domain-containing protein</fullName>
    </recommendedName>
</protein>
<gene>
    <name evidence="4" type="ORF">PAAG_12277</name>
</gene>
<dbReference type="VEuPathDB" id="FungiDB:PAAG_12277"/>
<dbReference type="Gene3D" id="3.40.50.850">
    <property type="entry name" value="Isochorismatase-like"/>
    <property type="match status" value="1"/>
</dbReference>
<evidence type="ECO:0000256" key="1">
    <source>
        <dbReference type="ARBA" id="ARBA00006336"/>
    </source>
</evidence>
<dbReference type="PANTHER" id="PTHR11080:SF2">
    <property type="entry name" value="LD05707P"/>
    <property type="match status" value="1"/>
</dbReference>
<dbReference type="RefSeq" id="XP_015702585.1">
    <property type="nucleotide sequence ID" value="XM_015847789.1"/>
</dbReference>
<dbReference type="InterPro" id="IPR036380">
    <property type="entry name" value="Isochorismatase-like_sf"/>
</dbReference>
<evidence type="ECO:0008006" key="6">
    <source>
        <dbReference type="Google" id="ProtNLM"/>
    </source>
</evidence>
<evidence type="ECO:0000256" key="3">
    <source>
        <dbReference type="SAM" id="MobiDB-lite"/>
    </source>
</evidence>
<evidence type="ECO:0000313" key="4">
    <source>
        <dbReference type="EMBL" id="KGQ01026.1"/>
    </source>
</evidence>
<dbReference type="AlphaFoldDB" id="A0A0A2UZM1"/>